<dbReference type="PANTHER" id="PTHR19854:SF15">
    <property type="entry name" value="TRANSDUCIN BETA-LIKE PROTEIN 3"/>
    <property type="match status" value="1"/>
</dbReference>
<evidence type="ECO:0000256" key="1">
    <source>
        <dbReference type="ARBA" id="ARBA00004604"/>
    </source>
</evidence>
<keyword evidence="2 5" id="KW-0853">WD repeat</keyword>
<dbReference type="CDD" id="cd00200">
    <property type="entry name" value="WD40"/>
    <property type="match status" value="1"/>
</dbReference>
<dbReference type="InterPro" id="IPR001680">
    <property type="entry name" value="WD40_rpt"/>
</dbReference>
<feature type="repeat" description="WD" evidence="5">
    <location>
        <begin position="632"/>
        <end position="673"/>
    </location>
</feature>
<keyword evidence="4" id="KW-0539">Nucleus</keyword>
<evidence type="ECO:0000313" key="7">
    <source>
        <dbReference type="EMBL" id="MBW16721.1"/>
    </source>
</evidence>
<dbReference type="Pfam" id="PF08625">
    <property type="entry name" value="Utp13"/>
    <property type="match status" value="1"/>
</dbReference>
<evidence type="ECO:0000259" key="6">
    <source>
        <dbReference type="Pfam" id="PF08625"/>
    </source>
</evidence>
<dbReference type="PROSITE" id="PS50294">
    <property type="entry name" value="WD_REPEATS_REGION"/>
    <property type="match status" value="6"/>
</dbReference>
<feature type="domain" description="U3 small nucleolar RNA-associated protein 13 C-terminal" evidence="6">
    <location>
        <begin position="685"/>
        <end position="815"/>
    </location>
</feature>
<proteinExistence type="predicted"/>
<dbReference type="GO" id="GO:0030686">
    <property type="term" value="C:90S preribosome"/>
    <property type="evidence" value="ECO:0007669"/>
    <property type="project" value="TreeGrafter"/>
</dbReference>
<dbReference type="PROSITE" id="PS50082">
    <property type="entry name" value="WD_REPEATS_2"/>
    <property type="match status" value="8"/>
</dbReference>
<gene>
    <name evidence="7" type="primary">TBL3_2</name>
</gene>
<dbReference type="SUPFAM" id="SSF117289">
    <property type="entry name" value="Nucleoporin domain"/>
    <property type="match status" value="1"/>
</dbReference>
<comment type="subcellular location">
    <subcellularLocation>
        <location evidence="1">Nucleus</location>
        <location evidence="1">Nucleolus</location>
    </subcellularLocation>
</comment>
<feature type="repeat" description="WD" evidence="5">
    <location>
        <begin position="411"/>
        <end position="440"/>
    </location>
</feature>
<dbReference type="EMBL" id="GFXV01004916">
    <property type="protein sequence ID" value="MBW16721.1"/>
    <property type="molecule type" value="Transcribed_RNA"/>
</dbReference>
<dbReference type="OrthoDB" id="5414888at2759"/>
<evidence type="ECO:0000256" key="3">
    <source>
        <dbReference type="ARBA" id="ARBA00022737"/>
    </source>
</evidence>
<organism evidence="7">
    <name type="scientific">Melanaphis sacchari</name>
    <dbReference type="NCBI Taxonomy" id="742174"/>
    <lineage>
        <taxon>Eukaryota</taxon>
        <taxon>Metazoa</taxon>
        <taxon>Ecdysozoa</taxon>
        <taxon>Arthropoda</taxon>
        <taxon>Hexapoda</taxon>
        <taxon>Insecta</taxon>
        <taxon>Pterygota</taxon>
        <taxon>Neoptera</taxon>
        <taxon>Paraneoptera</taxon>
        <taxon>Hemiptera</taxon>
        <taxon>Sternorrhyncha</taxon>
        <taxon>Aphidomorpha</taxon>
        <taxon>Aphidoidea</taxon>
        <taxon>Aphididae</taxon>
        <taxon>Aphidini</taxon>
        <taxon>Melanaphis</taxon>
    </lineage>
</organism>
<dbReference type="SMART" id="SM00320">
    <property type="entry name" value="WD40"/>
    <property type="match status" value="13"/>
</dbReference>
<name>A0A2H8TS72_9HEMI</name>
<dbReference type="InterPro" id="IPR020472">
    <property type="entry name" value="WD40_PAC1"/>
</dbReference>
<keyword evidence="3" id="KW-0677">Repeat</keyword>
<reference evidence="7" key="1">
    <citation type="submission" date="2017-10" db="EMBL/GenBank/DDBJ databases">
        <title>Transcriptome Assembly of Sugarcane Aphid Adults.</title>
        <authorList>
            <person name="Scully E.D."/>
            <person name="Palmer N.A."/>
            <person name="Geib S.M."/>
            <person name="Sarath G."/>
            <person name="Sattler S.E."/>
        </authorList>
    </citation>
    <scope>NUCLEOTIDE SEQUENCE</scope>
    <source>
        <tissue evidence="7">Whole body</tissue>
    </source>
</reference>
<dbReference type="GO" id="GO:0000472">
    <property type="term" value="P:endonucleolytic cleavage to generate mature 5'-end of SSU-rRNA from (SSU-rRNA, 5.8S rRNA, LSU-rRNA)"/>
    <property type="evidence" value="ECO:0007669"/>
    <property type="project" value="TreeGrafter"/>
</dbReference>
<feature type="repeat" description="WD" evidence="5">
    <location>
        <begin position="506"/>
        <end position="538"/>
    </location>
</feature>
<dbReference type="InterPro" id="IPR019775">
    <property type="entry name" value="WD40_repeat_CS"/>
</dbReference>
<dbReference type="PANTHER" id="PTHR19854">
    <property type="entry name" value="TRANSDUCIN BETA-LIKE 3"/>
    <property type="match status" value="1"/>
</dbReference>
<dbReference type="Gene3D" id="2.130.10.10">
    <property type="entry name" value="YVTN repeat-like/Quinoprotein amine dehydrogenase"/>
    <property type="match status" value="3"/>
</dbReference>
<dbReference type="InterPro" id="IPR036322">
    <property type="entry name" value="WD40_repeat_dom_sf"/>
</dbReference>
<dbReference type="Pfam" id="PF00400">
    <property type="entry name" value="WD40"/>
    <property type="match status" value="7"/>
</dbReference>
<dbReference type="GO" id="GO:0000480">
    <property type="term" value="P:endonucleolytic cleavage in 5'-ETS of tricistronic rRNA transcript (SSU-rRNA, 5.8S rRNA, LSU-rRNA)"/>
    <property type="evidence" value="ECO:0007669"/>
    <property type="project" value="TreeGrafter"/>
</dbReference>
<evidence type="ECO:0000256" key="5">
    <source>
        <dbReference type="PROSITE-ProRule" id="PRU00221"/>
    </source>
</evidence>
<dbReference type="InterPro" id="IPR013934">
    <property type="entry name" value="Utp13_C"/>
</dbReference>
<dbReference type="GO" id="GO:0032040">
    <property type="term" value="C:small-subunit processome"/>
    <property type="evidence" value="ECO:0007669"/>
    <property type="project" value="InterPro"/>
</dbReference>
<dbReference type="AlphaFoldDB" id="A0A2H8TS72"/>
<dbReference type="PRINTS" id="PR00320">
    <property type="entry name" value="GPROTEINBRPT"/>
</dbReference>
<dbReference type="SUPFAM" id="SSF50978">
    <property type="entry name" value="WD40 repeat-like"/>
    <property type="match status" value="2"/>
</dbReference>
<feature type="repeat" description="WD" evidence="5">
    <location>
        <begin position="590"/>
        <end position="631"/>
    </location>
</feature>
<sequence>MSIKLKEIFKPEYVQKEFFTGGHIEWTPDGHNLLCQCGPRVSILNIETTTLAGTIPKRTESVKTGDEEDEEDECTDSVITFTLDPTGKNLITSHKSGLLCTWDLNERKLTKSWRHLHKGPVVKLSITSDQIIASGGTDSIIRLWQSEKAHCLYALHGAQGIISAMKFLQLPNSEYWLFAADLQCEIHVWSCDDGKHLFKLQGHFSTVTELVFYKKQYLISCGRDKVVILWDLESKLQLKMVALYDCLETMVVLPEEGFYLQDLNDELKNTHVIPSGICVAVGGENGELHVWDVKNNVPISKKCNADSQSIKSTKSITNMIFNETRSTLAICYVDNTITLQSLGPQHSKLTLIGSNDEILDVALLGNECSRSLAVAINSCDIYIFPWHKKKIESDENCEIDKVELGVCCKRLKGHTDTVLCLASYKNFLISSSKDHSIRVWLYCNVSRTADCVAIGTRHTGAINTVAISKSLDFIVSASTDTTLKLWKLPKIFKSDEQHILSVKLTEVGHEKDINSICIAPNYQTIATGSQDKLIKIWSTSDLSVLGICRGHKRGVWCVRFSPIDQVLLSSSADTTLKIWSMADYSCLKTLESHDSSVLKGGFLNHGTQVASCGGDGLVKIWCLKTSECIATLDKHSSKVWALLIVEDGSIMITGGSDSRLVVWHDRTEEVRIAEAAANQTKALQDQQLQNLLQNEQLLPALKMSITLERPNTALKIIQTLSKQGQGQDLKMVFENINQEHKEKLLNYVVDWNSNGKYCLAAQLVLNILLEDIMMGKLTINQEKLQGLMAYSERHFRRLTTLLTNLQLLRYTTNCMAPHSSNQ</sequence>
<feature type="repeat" description="WD" evidence="5">
    <location>
        <begin position="200"/>
        <end position="240"/>
    </location>
</feature>
<dbReference type="GO" id="GO:0034511">
    <property type="term" value="F:U3 snoRNA binding"/>
    <property type="evidence" value="ECO:0007669"/>
    <property type="project" value="TreeGrafter"/>
</dbReference>
<evidence type="ECO:0000256" key="4">
    <source>
        <dbReference type="ARBA" id="ARBA00023242"/>
    </source>
</evidence>
<evidence type="ECO:0000256" key="2">
    <source>
        <dbReference type="ARBA" id="ARBA00022574"/>
    </source>
</evidence>
<feature type="repeat" description="WD" evidence="5">
    <location>
        <begin position="455"/>
        <end position="488"/>
    </location>
</feature>
<dbReference type="PROSITE" id="PS00678">
    <property type="entry name" value="WD_REPEATS_1"/>
    <property type="match status" value="1"/>
</dbReference>
<feature type="repeat" description="WD" evidence="5">
    <location>
        <begin position="548"/>
        <end position="589"/>
    </location>
</feature>
<protein>
    <submittedName>
        <fullName evidence="7">Transducin beta-like protein 3</fullName>
    </submittedName>
</protein>
<dbReference type="InterPro" id="IPR015943">
    <property type="entry name" value="WD40/YVTN_repeat-like_dom_sf"/>
</dbReference>
<feature type="repeat" description="WD" evidence="5">
    <location>
        <begin position="114"/>
        <end position="154"/>
    </location>
</feature>
<accession>A0A2H8TS72</accession>